<dbReference type="EC" id="5.6.2.4" evidence="7"/>
<evidence type="ECO:0000256" key="7">
    <source>
        <dbReference type="ARBA" id="ARBA00034808"/>
    </source>
</evidence>
<accession>A0ABT3CNF7</accession>
<evidence type="ECO:0000256" key="3">
    <source>
        <dbReference type="ARBA" id="ARBA00022806"/>
    </source>
</evidence>
<dbReference type="PANTHER" id="PTHR11070:SF67">
    <property type="entry name" value="DNA 3'-5' HELICASE"/>
    <property type="match status" value="1"/>
</dbReference>
<feature type="domain" description="UvrD-like helicase C-terminal" evidence="11">
    <location>
        <begin position="489"/>
        <end position="732"/>
    </location>
</feature>
<dbReference type="PANTHER" id="PTHR11070">
    <property type="entry name" value="UVRD / RECB / PCRA DNA HELICASE FAMILY MEMBER"/>
    <property type="match status" value="1"/>
</dbReference>
<keyword evidence="5" id="KW-0413">Isomerase</keyword>
<evidence type="ECO:0000256" key="1">
    <source>
        <dbReference type="ARBA" id="ARBA00022741"/>
    </source>
</evidence>
<dbReference type="EMBL" id="JAOYOD010000001">
    <property type="protein sequence ID" value="MCV9385221.1"/>
    <property type="molecule type" value="Genomic_DNA"/>
</dbReference>
<dbReference type="Pfam" id="PF00580">
    <property type="entry name" value="UvrD-helicase"/>
    <property type="match status" value="1"/>
</dbReference>
<proteinExistence type="predicted"/>
<feature type="binding site" evidence="9">
    <location>
        <begin position="15"/>
        <end position="22"/>
    </location>
    <ligand>
        <name>ATP</name>
        <dbReference type="ChEBI" id="CHEBI:30616"/>
    </ligand>
</feature>
<evidence type="ECO:0000313" key="12">
    <source>
        <dbReference type="EMBL" id="MCV9385221.1"/>
    </source>
</evidence>
<comment type="catalytic activity">
    <reaction evidence="8">
        <text>ATP + H2O = ADP + phosphate + H(+)</text>
        <dbReference type="Rhea" id="RHEA:13065"/>
        <dbReference type="ChEBI" id="CHEBI:15377"/>
        <dbReference type="ChEBI" id="CHEBI:15378"/>
        <dbReference type="ChEBI" id="CHEBI:30616"/>
        <dbReference type="ChEBI" id="CHEBI:43474"/>
        <dbReference type="ChEBI" id="CHEBI:456216"/>
        <dbReference type="EC" id="5.6.2.4"/>
    </reaction>
</comment>
<name>A0ABT3CNF7_9BACT</name>
<evidence type="ECO:0000256" key="2">
    <source>
        <dbReference type="ARBA" id="ARBA00022801"/>
    </source>
</evidence>
<evidence type="ECO:0000256" key="8">
    <source>
        <dbReference type="ARBA" id="ARBA00048988"/>
    </source>
</evidence>
<protein>
    <recommendedName>
        <fullName evidence="7">DNA 3'-5' helicase</fullName>
        <ecNumber evidence="7">5.6.2.4</ecNumber>
    </recommendedName>
</protein>
<keyword evidence="13" id="KW-1185">Reference proteome</keyword>
<evidence type="ECO:0000256" key="9">
    <source>
        <dbReference type="PROSITE-ProRule" id="PRU00560"/>
    </source>
</evidence>
<dbReference type="InterPro" id="IPR027417">
    <property type="entry name" value="P-loop_NTPase"/>
</dbReference>
<dbReference type="PROSITE" id="PS51217">
    <property type="entry name" value="UVRD_HELICASE_CTER"/>
    <property type="match status" value="1"/>
</dbReference>
<evidence type="ECO:0000256" key="5">
    <source>
        <dbReference type="ARBA" id="ARBA00023235"/>
    </source>
</evidence>
<keyword evidence="2 9" id="KW-0378">Hydrolase</keyword>
<dbReference type="InterPro" id="IPR000212">
    <property type="entry name" value="DNA_helicase_UvrD/REP"/>
</dbReference>
<dbReference type="PROSITE" id="PS51198">
    <property type="entry name" value="UVRD_HELICASE_ATP_BIND"/>
    <property type="match status" value="1"/>
</dbReference>
<evidence type="ECO:0000256" key="6">
    <source>
        <dbReference type="ARBA" id="ARBA00034617"/>
    </source>
</evidence>
<dbReference type="SUPFAM" id="SSF52540">
    <property type="entry name" value="P-loop containing nucleoside triphosphate hydrolases"/>
    <property type="match status" value="1"/>
</dbReference>
<comment type="catalytic activity">
    <reaction evidence="6">
        <text>Couples ATP hydrolysis with the unwinding of duplex DNA by translocating in the 3'-5' direction.</text>
        <dbReference type="EC" id="5.6.2.4"/>
    </reaction>
</comment>
<organism evidence="12 13">
    <name type="scientific">Reichenbachiella ulvae</name>
    <dbReference type="NCBI Taxonomy" id="2980104"/>
    <lineage>
        <taxon>Bacteria</taxon>
        <taxon>Pseudomonadati</taxon>
        <taxon>Bacteroidota</taxon>
        <taxon>Cytophagia</taxon>
        <taxon>Cytophagales</taxon>
        <taxon>Reichenbachiellaceae</taxon>
        <taxon>Reichenbachiella</taxon>
    </lineage>
</organism>
<dbReference type="InterPro" id="IPR014016">
    <property type="entry name" value="UvrD-like_ATP-bd"/>
</dbReference>
<comment type="caution">
    <text evidence="12">The sequence shown here is derived from an EMBL/GenBank/DDBJ whole genome shotgun (WGS) entry which is preliminary data.</text>
</comment>
<evidence type="ECO:0000259" key="11">
    <source>
        <dbReference type="PROSITE" id="PS51217"/>
    </source>
</evidence>
<dbReference type="Pfam" id="PF13361">
    <property type="entry name" value="UvrD_C"/>
    <property type="match status" value="2"/>
</dbReference>
<keyword evidence="3 9" id="KW-0347">Helicase</keyword>
<dbReference type="Gene3D" id="3.40.50.300">
    <property type="entry name" value="P-loop containing nucleotide triphosphate hydrolases"/>
    <property type="match status" value="3"/>
</dbReference>
<dbReference type="InterPro" id="IPR014017">
    <property type="entry name" value="DNA_helicase_UvrD-like_C"/>
</dbReference>
<evidence type="ECO:0000313" key="13">
    <source>
        <dbReference type="Proteomes" id="UP001300692"/>
    </source>
</evidence>
<keyword evidence="4 9" id="KW-0067">ATP-binding</keyword>
<evidence type="ECO:0000259" key="10">
    <source>
        <dbReference type="PROSITE" id="PS51198"/>
    </source>
</evidence>
<sequence>MEQDSSQSNFHIYRASAGSGKTYTLTYNYLRLALRYPEYFKSILAVTFTNKATQEMKSRIVDTLREISKSEPPMAKDLMEDLKMDAATLKQRADKVLKTLLHNYSFFAVTTIDAFFQKVVRSFAREIGIHSGFKIELDQNKVLSEVIDRLIQQISSDQQLLRWLTDFAISEINDGKSWDTNKSIMNLSRELFKDEVLSRRHEIFARLDDEGFMDRVIQNVSSKMNEFVSTCKELALAGVETIERYGLGIDSFTQKGKGVGGYLYALGRNGDLKEPNSYIENALKDDKWAPKTSKERDVVEQAVNSGLRDELQQLVDYYQKNIKAYKSLQQVSGQLYAFGLLSRIHQEIGDYKEDNDLLLISDFQLFLHEIINDSDSPYVYEKIGTRYKHYLIDEFQDTSGLHWDNFRPLVQDSLASGQFNMIVGDVKQSIYRWRGGDWDILLSRVKDGMDEQTIAEKTLAVNRRSKENIVKFNNEFFEAAPAIVEGGVMGKYEGSKVRIQEAYQSSSQQLWDESGEGLVRLQFFDKKEQEEGYEVEQLIKQVQFLQDNNYQLSDIAILVRKNTEGRKIAEALMSHRLNHPEDHYRYDVISNESLFIKNNKAVHLILQVVSYLQNRKEPLLQEQVRYALTALVEDQDQAESLWIEIEKQAPEWQKLRLSQLVNACVKVFDLLSRKEDLPYVLAFQDAVEDFLEYEADARLDFMRWWSDNSNRSITLSGEQDAMTIMTVHQSKGLQFKAVLLPYCNWLLDHGNIRPFLWSEEASDSNILGLPLVPVKYKTELTQTVFVKDYQAELHDIHLDNLNLLYVAMTRAEEVLYMCCPMDIGKKLFQHVGHLVYQYAQQQHLIEEDQLEVEIGKVGESSHSKEVDLIKPLVLEPKQSLHASSFELSLRHQRRILEESQIESINYGDIVHWIFSKIRKRSDFTTAIELAVTKFGLREDELEEIKKHLRQVWDLPQVSQWFSEDWEVKNEASILLADGKMKRPDRVVIKEGLALVIDYKTGFKSQGHIQQVEEYKSILHQMGYDQVKGYLIYFNQPELIAV</sequence>
<evidence type="ECO:0000256" key="4">
    <source>
        <dbReference type="ARBA" id="ARBA00022840"/>
    </source>
</evidence>
<dbReference type="Proteomes" id="UP001300692">
    <property type="component" value="Unassembled WGS sequence"/>
</dbReference>
<reference evidence="12 13" key="1">
    <citation type="submission" date="2022-10" db="EMBL/GenBank/DDBJ databases">
        <title>Comparative genomics and taxonomic characterization of three novel marine species of genus Reichenbachiella exhibiting antioxidant and polysaccharide degradation activities.</title>
        <authorList>
            <person name="Muhammad N."/>
            <person name="Lee Y.-J."/>
            <person name="Ko J."/>
            <person name="Kim S.-G."/>
        </authorList>
    </citation>
    <scope>NUCLEOTIDE SEQUENCE [LARGE SCALE GENOMIC DNA]</scope>
    <source>
        <strain evidence="12 13">ABR2-5</strain>
    </source>
</reference>
<keyword evidence="1 9" id="KW-0547">Nucleotide-binding</keyword>
<feature type="domain" description="UvrD-like helicase ATP-binding" evidence="10">
    <location>
        <begin position="1"/>
        <end position="466"/>
    </location>
</feature>
<dbReference type="Gene3D" id="1.10.3170.10">
    <property type="entry name" value="Recbcd, chain B, domain 2"/>
    <property type="match status" value="1"/>
</dbReference>
<dbReference type="RefSeq" id="WP_264136014.1">
    <property type="nucleotide sequence ID" value="NZ_JAOYOD010000001.1"/>
</dbReference>
<gene>
    <name evidence="12" type="ORF">N7U62_01025</name>
</gene>